<dbReference type="InterPro" id="IPR002559">
    <property type="entry name" value="Transposase_11"/>
</dbReference>
<protein>
    <submittedName>
        <fullName evidence="4">IS5/IS1182 family transposase</fullName>
    </submittedName>
</protein>
<dbReference type="AlphaFoldDB" id="A0A2N8TFY0"/>
<dbReference type="Pfam" id="PF13340">
    <property type="entry name" value="DUF4096"/>
    <property type="match status" value="1"/>
</dbReference>
<dbReference type="Proteomes" id="UP000235943">
    <property type="component" value="Unassembled WGS sequence"/>
</dbReference>
<keyword evidence="5" id="KW-1185">Reference proteome</keyword>
<dbReference type="GO" id="GO:0004803">
    <property type="term" value="F:transposase activity"/>
    <property type="evidence" value="ECO:0007669"/>
    <property type="project" value="InterPro"/>
</dbReference>
<feature type="domain" description="Insertion element IS402-like" evidence="3">
    <location>
        <begin position="12"/>
        <end position="88"/>
    </location>
</feature>
<sequence>MSGAGQGYPSDLTDEQWALVEPLLPAPRTGPKGGRREKHPRRRTVDAIMYVLRTGCAWRQLPHDFPPWQTVYWYFVRWHDEGTVTHIHNALRAQARQAEGRNAEPTAGLIDSQSIRTADTVPSMTRGFDAGKKVKGRKRFIVTDTLGLLLTVHVVTASVQDRDGAKRSLLWTRLDHPTVLKVWADQGFAGRLVDWTATTLKRSLEIVRKEPGQRGFHVQPKRWAVERTFAWLTAHRRLARDYEHHTAHAETMIRWAMIGVIVRRLARRGPATRSGPRPLRHTEP</sequence>
<gene>
    <name evidence="4" type="ORF">C1J00_33795</name>
</gene>
<dbReference type="PANTHER" id="PTHR30007:SF0">
    <property type="entry name" value="TRANSPOSASE"/>
    <property type="match status" value="1"/>
</dbReference>
<feature type="region of interest" description="Disordered" evidence="1">
    <location>
        <begin position="21"/>
        <end position="41"/>
    </location>
</feature>
<dbReference type="Pfam" id="PF01609">
    <property type="entry name" value="DDE_Tnp_1"/>
    <property type="match status" value="1"/>
</dbReference>
<evidence type="ECO:0000259" key="2">
    <source>
        <dbReference type="Pfam" id="PF01609"/>
    </source>
</evidence>
<dbReference type="EMBL" id="POUC01000380">
    <property type="protein sequence ID" value="PNG17940.1"/>
    <property type="molecule type" value="Genomic_DNA"/>
</dbReference>
<dbReference type="GO" id="GO:0003677">
    <property type="term" value="F:DNA binding"/>
    <property type="evidence" value="ECO:0007669"/>
    <property type="project" value="InterPro"/>
</dbReference>
<dbReference type="GO" id="GO:0006313">
    <property type="term" value="P:DNA transposition"/>
    <property type="evidence" value="ECO:0007669"/>
    <property type="project" value="InterPro"/>
</dbReference>
<reference evidence="4 5" key="1">
    <citation type="submission" date="2018-01" db="EMBL/GenBank/DDBJ databases">
        <title>Draft genome sequence of Streptomyces sp. 13K301.</title>
        <authorList>
            <person name="Sahin N."/>
            <person name="Saygin H."/>
            <person name="Ay H."/>
        </authorList>
    </citation>
    <scope>NUCLEOTIDE SEQUENCE [LARGE SCALE GENOMIC DNA]</scope>
    <source>
        <strain evidence="4 5">13K301</strain>
    </source>
</reference>
<evidence type="ECO:0000259" key="3">
    <source>
        <dbReference type="Pfam" id="PF13340"/>
    </source>
</evidence>
<feature type="domain" description="Transposase IS4-like" evidence="2">
    <location>
        <begin position="105"/>
        <end position="254"/>
    </location>
</feature>
<evidence type="ECO:0000256" key="1">
    <source>
        <dbReference type="SAM" id="MobiDB-lite"/>
    </source>
</evidence>
<evidence type="ECO:0000313" key="5">
    <source>
        <dbReference type="Proteomes" id="UP000235943"/>
    </source>
</evidence>
<accession>A0A2N8TFY0</accession>
<dbReference type="NCBIfam" id="NF033580">
    <property type="entry name" value="transpos_IS5_3"/>
    <property type="match status" value="1"/>
</dbReference>
<dbReference type="OrthoDB" id="3542657at2"/>
<dbReference type="InterPro" id="IPR025161">
    <property type="entry name" value="IS402-like_dom"/>
</dbReference>
<organism evidence="4 5">
    <name type="scientific">Streptomyces cahuitamycinicus</name>
    <dbReference type="NCBI Taxonomy" id="2070367"/>
    <lineage>
        <taxon>Bacteria</taxon>
        <taxon>Bacillati</taxon>
        <taxon>Actinomycetota</taxon>
        <taxon>Actinomycetes</taxon>
        <taxon>Kitasatosporales</taxon>
        <taxon>Streptomycetaceae</taxon>
        <taxon>Streptomyces</taxon>
    </lineage>
</organism>
<evidence type="ECO:0000313" key="4">
    <source>
        <dbReference type="EMBL" id="PNG17940.1"/>
    </source>
</evidence>
<dbReference type="PANTHER" id="PTHR30007">
    <property type="entry name" value="PHP DOMAIN PROTEIN"/>
    <property type="match status" value="1"/>
</dbReference>
<name>A0A2N8TFY0_9ACTN</name>
<comment type="caution">
    <text evidence="4">The sequence shown here is derived from an EMBL/GenBank/DDBJ whole genome shotgun (WGS) entry which is preliminary data.</text>
</comment>
<proteinExistence type="predicted"/>